<accession>A0A2P4XVA3</accession>
<dbReference type="EMBL" id="NCKW01007860">
    <property type="protein sequence ID" value="POM69482.1"/>
    <property type="molecule type" value="Genomic_DNA"/>
</dbReference>
<evidence type="ECO:0008006" key="3">
    <source>
        <dbReference type="Google" id="ProtNLM"/>
    </source>
</evidence>
<comment type="caution">
    <text evidence="1">The sequence shown here is derived from an EMBL/GenBank/DDBJ whole genome shotgun (WGS) entry which is preliminary data.</text>
</comment>
<name>A0A2P4XVA3_9STRA</name>
<evidence type="ECO:0000313" key="2">
    <source>
        <dbReference type="Proteomes" id="UP000237271"/>
    </source>
</evidence>
<dbReference type="Proteomes" id="UP000237271">
    <property type="component" value="Unassembled WGS sequence"/>
</dbReference>
<proteinExistence type="predicted"/>
<sequence length="173" mass="20106">MRELSLLCFWRNSPPSGLNRGRTSRGVYERALVQNKPLFDETLSLRKKPEDRGGLFPVWWNPWVQLREHHDPNLRQKFWISLKNFTLQELKELRDSENIVCCLGPAQSSLCVWYLIAKQQLHSVIEGLRQQSKASAHDESVYDYVNPETLHLKAAKKPRTTYAPAVISDHRSP</sequence>
<protein>
    <recommendedName>
        <fullName evidence="3">ATP-binding cassette (ABC) Superfamily</fullName>
    </recommendedName>
</protein>
<evidence type="ECO:0000313" key="1">
    <source>
        <dbReference type="EMBL" id="POM69482.1"/>
    </source>
</evidence>
<keyword evidence="2" id="KW-1185">Reference proteome</keyword>
<reference evidence="1 2" key="1">
    <citation type="journal article" date="2017" name="Genome Biol. Evol.">
        <title>Phytophthora megakarya and P. palmivora, closely related causal agents of cacao black pod rot, underwent increases in genome sizes and gene numbers by different mechanisms.</title>
        <authorList>
            <person name="Ali S.S."/>
            <person name="Shao J."/>
            <person name="Lary D.J."/>
            <person name="Kronmiller B."/>
            <person name="Shen D."/>
            <person name="Strem M.D."/>
            <person name="Amoako-Attah I."/>
            <person name="Akrofi A.Y."/>
            <person name="Begoude B.A."/>
            <person name="Ten Hoopen G.M."/>
            <person name="Coulibaly K."/>
            <person name="Kebe B.I."/>
            <person name="Melnick R.L."/>
            <person name="Guiltinan M.J."/>
            <person name="Tyler B.M."/>
            <person name="Meinhardt L.W."/>
            <person name="Bailey B.A."/>
        </authorList>
    </citation>
    <scope>NUCLEOTIDE SEQUENCE [LARGE SCALE GENOMIC DNA]</scope>
    <source>
        <strain evidence="2">sbr112.9</strain>
    </source>
</reference>
<dbReference type="AlphaFoldDB" id="A0A2P4XVA3"/>
<gene>
    <name evidence="1" type="ORF">PHPALM_14230</name>
</gene>
<dbReference type="OrthoDB" id="126917at2759"/>
<organism evidence="1 2">
    <name type="scientific">Phytophthora palmivora</name>
    <dbReference type="NCBI Taxonomy" id="4796"/>
    <lineage>
        <taxon>Eukaryota</taxon>
        <taxon>Sar</taxon>
        <taxon>Stramenopiles</taxon>
        <taxon>Oomycota</taxon>
        <taxon>Peronosporomycetes</taxon>
        <taxon>Peronosporales</taxon>
        <taxon>Peronosporaceae</taxon>
        <taxon>Phytophthora</taxon>
    </lineage>
</organism>